<comment type="caution">
    <text evidence="3">The sequence shown here is derived from an EMBL/GenBank/DDBJ whole genome shotgun (WGS) entry which is preliminary data.</text>
</comment>
<keyword evidence="2" id="KW-0560">Oxidoreductase</keyword>
<dbReference type="InterPro" id="IPR001128">
    <property type="entry name" value="Cyt_P450"/>
</dbReference>
<keyword evidence="2" id="KW-0408">Iron</keyword>
<evidence type="ECO:0000313" key="4">
    <source>
        <dbReference type="Proteomes" id="UP001470023"/>
    </source>
</evidence>
<dbReference type="Proteomes" id="UP001470023">
    <property type="component" value="Unassembled WGS sequence"/>
</dbReference>
<dbReference type="RefSeq" id="WP_352064977.1">
    <property type="nucleotide sequence ID" value="NZ_JBEPAZ010000037.1"/>
</dbReference>
<keyword evidence="2" id="KW-0349">Heme</keyword>
<proteinExistence type="inferred from homology"/>
<dbReference type="PRINTS" id="PR00359">
    <property type="entry name" value="BP450"/>
</dbReference>
<dbReference type="PROSITE" id="PS00086">
    <property type="entry name" value="CYTOCHROME_P450"/>
    <property type="match status" value="1"/>
</dbReference>
<gene>
    <name evidence="3" type="ORF">ABT272_31135</name>
</gene>
<evidence type="ECO:0000256" key="1">
    <source>
        <dbReference type="ARBA" id="ARBA00010617"/>
    </source>
</evidence>
<dbReference type="CDD" id="cd11029">
    <property type="entry name" value="CYP107-like"/>
    <property type="match status" value="1"/>
</dbReference>
<accession>A0ABV1UF10</accession>
<evidence type="ECO:0000313" key="3">
    <source>
        <dbReference type="EMBL" id="MER6432142.1"/>
    </source>
</evidence>
<dbReference type="PANTHER" id="PTHR46696">
    <property type="entry name" value="P450, PUTATIVE (EUROFUNG)-RELATED"/>
    <property type="match status" value="1"/>
</dbReference>
<keyword evidence="4" id="KW-1185">Reference proteome</keyword>
<dbReference type="Gene3D" id="1.10.630.10">
    <property type="entry name" value="Cytochrome P450"/>
    <property type="match status" value="1"/>
</dbReference>
<sequence>MTTAPSTARLFNDALMADPYGTYARLREAGPVHRTTTPDGAPVWVVTRYEDVRAAHTDPRLSLNKANASTTGRFQSSVPPELDSHLLNLDPPDHTRLRRLVSKGFTARRVEGLRPHVQAHVERLLDAIADRAADLMEALANPLPMMVICELLGIPAQDRGNFRNWTRSLRGSEENSAVESRTSMREMHRYLTDLIAAKRNRPTDDLLSDLIDARDERDKLSEAELLAMAFLILYTGYTSAVNLIGNAALALLLHPEVMISVQAGSTPVRAMLEETLRWNPPVTLGTRRFALEDLTIGGVAIPAGSRIWVSLASANRDPAQFHDPDRFQPERPPAHLGFGQGIHYCLGAPLARLEAEVALTHLLHRFPELRLAVAADEVEWMPSFHHRGLKTLPVTW</sequence>
<name>A0ABV1UF10_9ACTN</name>
<keyword evidence="2" id="KW-0479">Metal-binding</keyword>
<dbReference type="PANTHER" id="PTHR46696:SF1">
    <property type="entry name" value="CYTOCHROME P450 YJIB-RELATED"/>
    <property type="match status" value="1"/>
</dbReference>
<organism evidence="3 4">
    <name type="scientific">Streptomyces sp. 900105245</name>
    <dbReference type="NCBI Taxonomy" id="3154379"/>
    <lineage>
        <taxon>Bacteria</taxon>
        <taxon>Bacillati</taxon>
        <taxon>Actinomycetota</taxon>
        <taxon>Actinomycetes</taxon>
        <taxon>Kitasatosporales</taxon>
        <taxon>Streptomycetaceae</taxon>
        <taxon>Streptomyces</taxon>
    </lineage>
</organism>
<evidence type="ECO:0000256" key="2">
    <source>
        <dbReference type="RuleBase" id="RU000461"/>
    </source>
</evidence>
<dbReference type="Pfam" id="PF00067">
    <property type="entry name" value="p450"/>
    <property type="match status" value="1"/>
</dbReference>
<keyword evidence="2" id="KW-0503">Monooxygenase</keyword>
<reference evidence="3 4" key="1">
    <citation type="submission" date="2024-06" db="EMBL/GenBank/DDBJ databases">
        <title>The Natural Products Discovery Center: Release of the First 8490 Sequenced Strains for Exploring Actinobacteria Biosynthetic Diversity.</title>
        <authorList>
            <person name="Kalkreuter E."/>
            <person name="Kautsar S.A."/>
            <person name="Yang D."/>
            <person name="Bader C.D."/>
            <person name="Teijaro C.N."/>
            <person name="Fluegel L."/>
            <person name="Davis C.M."/>
            <person name="Simpson J.R."/>
            <person name="Lauterbach L."/>
            <person name="Steele A.D."/>
            <person name="Gui C."/>
            <person name="Meng S."/>
            <person name="Li G."/>
            <person name="Viehrig K."/>
            <person name="Ye F."/>
            <person name="Su P."/>
            <person name="Kiefer A.F."/>
            <person name="Nichols A."/>
            <person name="Cepeda A.J."/>
            <person name="Yan W."/>
            <person name="Fan B."/>
            <person name="Jiang Y."/>
            <person name="Adhikari A."/>
            <person name="Zheng C.-J."/>
            <person name="Schuster L."/>
            <person name="Cowan T.M."/>
            <person name="Smanski M.J."/>
            <person name="Chevrette M.G."/>
            <person name="De Carvalho L.P.S."/>
            <person name="Shen B."/>
        </authorList>
    </citation>
    <scope>NUCLEOTIDE SEQUENCE [LARGE SCALE GENOMIC DNA]</scope>
    <source>
        <strain evidence="3 4">NPDC001166</strain>
    </source>
</reference>
<dbReference type="EMBL" id="JBEPAZ010000037">
    <property type="protein sequence ID" value="MER6432142.1"/>
    <property type="molecule type" value="Genomic_DNA"/>
</dbReference>
<dbReference type="InterPro" id="IPR036396">
    <property type="entry name" value="Cyt_P450_sf"/>
</dbReference>
<dbReference type="InterPro" id="IPR017972">
    <property type="entry name" value="Cyt_P450_CS"/>
</dbReference>
<dbReference type="SUPFAM" id="SSF48264">
    <property type="entry name" value="Cytochrome P450"/>
    <property type="match status" value="1"/>
</dbReference>
<protein>
    <submittedName>
        <fullName evidence="3">Cytochrome P450</fullName>
    </submittedName>
</protein>
<comment type="similarity">
    <text evidence="1 2">Belongs to the cytochrome P450 family.</text>
</comment>
<dbReference type="InterPro" id="IPR002397">
    <property type="entry name" value="Cyt_P450_B"/>
</dbReference>